<dbReference type="InterPro" id="IPR007695">
    <property type="entry name" value="DNA_mismatch_repair_MutS-lik_N"/>
</dbReference>
<evidence type="ECO:0000256" key="5">
    <source>
        <dbReference type="ARBA" id="ARBA00023125"/>
    </source>
</evidence>
<dbReference type="Pfam" id="PF05190">
    <property type="entry name" value="MutS_IV"/>
    <property type="match status" value="1"/>
</dbReference>
<dbReference type="InterPro" id="IPR017261">
    <property type="entry name" value="DNA_mismatch_repair_MutS/MSH"/>
</dbReference>
<feature type="compositionally biased region" description="Basic residues" evidence="8">
    <location>
        <begin position="201"/>
        <end position="215"/>
    </location>
</feature>
<dbReference type="Pfam" id="PF00488">
    <property type="entry name" value="MutS_V"/>
    <property type="match status" value="1"/>
</dbReference>
<dbReference type="Pfam" id="PF05188">
    <property type="entry name" value="MutS_II"/>
    <property type="match status" value="1"/>
</dbReference>
<dbReference type="GO" id="GO:0006298">
    <property type="term" value="P:mismatch repair"/>
    <property type="evidence" value="ECO:0007669"/>
    <property type="project" value="InterPro"/>
</dbReference>
<name>A0A8K1CDA9_PYTOL</name>
<dbReference type="PROSITE" id="PS00486">
    <property type="entry name" value="DNA_MISMATCH_REPAIR_2"/>
    <property type="match status" value="1"/>
</dbReference>
<dbReference type="Gene3D" id="1.10.1420.10">
    <property type="match status" value="2"/>
</dbReference>
<dbReference type="SUPFAM" id="SSF55271">
    <property type="entry name" value="DNA repair protein MutS, domain I"/>
    <property type="match status" value="1"/>
</dbReference>
<keyword evidence="4 6" id="KW-0067">ATP-binding</keyword>
<dbReference type="Pfam" id="PF01624">
    <property type="entry name" value="MutS_I"/>
    <property type="match status" value="1"/>
</dbReference>
<dbReference type="GO" id="GO:0140664">
    <property type="term" value="F:ATP-dependent DNA damage sensor activity"/>
    <property type="evidence" value="ECO:0007669"/>
    <property type="project" value="InterPro"/>
</dbReference>
<dbReference type="GO" id="GO:0032301">
    <property type="term" value="C:MutSalpha complex"/>
    <property type="evidence" value="ECO:0007669"/>
    <property type="project" value="TreeGrafter"/>
</dbReference>
<dbReference type="InterPro" id="IPR000432">
    <property type="entry name" value="DNA_mismatch_repair_MutS_C"/>
</dbReference>
<evidence type="ECO:0000256" key="7">
    <source>
        <dbReference type="RuleBase" id="RU003756"/>
    </source>
</evidence>
<gene>
    <name evidence="10" type="ORF">Poli38472_000737</name>
</gene>
<dbReference type="EMBL" id="SPLM01000108">
    <property type="protein sequence ID" value="TMW60695.1"/>
    <property type="molecule type" value="Genomic_DNA"/>
</dbReference>
<feature type="region of interest" description="Disordered" evidence="8">
    <location>
        <begin position="1"/>
        <end position="260"/>
    </location>
</feature>
<evidence type="ECO:0000259" key="9">
    <source>
        <dbReference type="PROSITE" id="PS00486"/>
    </source>
</evidence>
<feature type="compositionally biased region" description="Basic and acidic residues" evidence="8">
    <location>
        <begin position="47"/>
        <end position="78"/>
    </location>
</feature>
<comment type="similarity">
    <text evidence="1 6 7">Belongs to the DNA mismatch repair MutS family.</text>
</comment>
<dbReference type="GO" id="GO:0030983">
    <property type="term" value="F:mismatched DNA binding"/>
    <property type="evidence" value="ECO:0007669"/>
    <property type="project" value="UniProtKB-UniRule"/>
</dbReference>
<dbReference type="InterPro" id="IPR036678">
    <property type="entry name" value="MutS_con_dom_sf"/>
</dbReference>
<proteinExistence type="inferred from homology"/>
<evidence type="ECO:0000313" key="10">
    <source>
        <dbReference type="EMBL" id="TMW60695.1"/>
    </source>
</evidence>
<sequence>MGPKQQKTLLSFFSPPPRAAGEEKTPASASSNGTSSGPKPATSKSAKPKETDATRKRIEFSPKLKKSETPAKEEEKPTKTPAKRKAHEEFLGTSSEEEEEPVKKSPAKGGFKRLRKSPTKVVEDDEDDEDEEVGPPKRRAKSAAAKSKNVVSSEEEWDPAGGSSEGEKSESDFSGDDMSDEESEDDDEDEEEEEEEEERPAKRRKPAATPTKRKAGGAFLSPPQPNRSPGARKGSVTPPSSTKKSPAASPSATEAVEGSGPNASGVYGAGCHIHDSLPFLNAKRRDVNGNAPDSPEYDPRTLYVPPDFLKKETPAMAQWWQVKAQNMDTVLFFKVGKFYELFHMDADVGFKELNLIYMKGEKAHSGFPEIAYAKMSSQLVEKGYRVARVEQTETPDMLKERNSKSSTKAKVVRREMCSLLSPGTNTVSFLDAPISSSQERISKYLLALKEQVDPQAKSIRYGVVLVDCATGAFHLSEFDDTEQRDRLKTLFAQFFVVEIVNERHGICADTRQVIKHAAPNAIRSELIVGKEFWDASRTIDEITRAGYFNEHGWPEDISQFLNMDKTVPEDAQLVISALGGCVWHLRRSIIDQELMSLCNFRRYKPSDEEAKEQQSAAAVAAEAELNQQYVVLDSQTIQNLEILTNNYNGTRAGSLIDILDKTVTAFGKRLFQEWVLKPLCKVADINERLDAVEELGQNQDAVMEVRDFLRRLPDVERLLSRIHALGSTHRSQEHPDSRAIMYESSQYNIRKIRDFLSVLDGFDAAMDLLQQFGPRFSQFKTPILRTILKKHNLSSNTTDARGHFPDLRDKLDFFKRSFDRQAAAKSGTIVPQDGVDPEYDDACASITRIQSELDDYLREQRTRLKCKQISYWGTKKEDRFQLEIPESALQSSQPKEYELKSRKKGYKRFHSPTIRDLLSQLSAAEDRKEVALKDQMRRIFHKFDEDYKYWMKAVQCLANLDCLLGLALVSSQSEGFIRPEVVSAVQANSGAPFIEIEEGVHPCVASTFDSGGFIPNDTTLGSSGQGRMVLLSGPNMGGKSTLLRQTCVIALMAQIGCFVPASKCRMSPVDRVFTRIGASDRILAGQSTLYVELAETATILNHASRHSLVILDELGRGTSTFDGTAIAYAVVDFLLREVKCRALFATHYHSLVEEYTQDERVSLGHMGCLVDPNNERKVTFLYKLEEGMCPKSYGINVAMLAKLPDEVIDVAAKKSEQFEKSLQANSHVELEALRITRSVEECLASEAVDVKRLRDLWEEAQKLVNV</sequence>
<dbReference type="InterPro" id="IPR045076">
    <property type="entry name" value="MutS"/>
</dbReference>
<dbReference type="PANTHER" id="PTHR11361">
    <property type="entry name" value="DNA MISMATCH REPAIR PROTEIN MUTS FAMILY MEMBER"/>
    <property type="match status" value="1"/>
</dbReference>
<evidence type="ECO:0000256" key="8">
    <source>
        <dbReference type="SAM" id="MobiDB-lite"/>
    </source>
</evidence>
<comment type="function">
    <text evidence="6 7">Component of the post-replicative DNA mismatch repair system (MMR).</text>
</comment>
<dbReference type="SMART" id="SM00534">
    <property type="entry name" value="MUTSac"/>
    <property type="match status" value="1"/>
</dbReference>
<keyword evidence="3 6" id="KW-0227">DNA damage</keyword>
<dbReference type="InterPro" id="IPR007860">
    <property type="entry name" value="DNA_mmatch_repair_MutS_con_dom"/>
</dbReference>
<dbReference type="InterPro" id="IPR036187">
    <property type="entry name" value="DNA_mismatch_repair_MutS_sf"/>
</dbReference>
<dbReference type="FunFam" id="1.10.1420.10:FF:000005">
    <property type="entry name" value="DNA mismatch repair protein"/>
    <property type="match status" value="1"/>
</dbReference>
<dbReference type="SUPFAM" id="SSF52540">
    <property type="entry name" value="P-loop containing nucleoside triphosphate hydrolases"/>
    <property type="match status" value="1"/>
</dbReference>
<protein>
    <recommendedName>
        <fullName evidence="6">DNA mismatch repair protein</fullName>
    </recommendedName>
</protein>
<feature type="compositionally biased region" description="Acidic residues" evidence="8">
    <location>
        <begin position="173"/>
        <end position="198"/>
    </location>
</feature>
<comment type="caution">
    <text evidence="10">The sequence shown here is derived from an EMBL/GenBank/DDBJ whole genome shotgun (WGS) entry which is preliminary data.</text>
</comment>
<evidence type="ECO:0000256" key="1">
    <source>
        <dbReference type="ARBA" id="ARBA00006271"/>
    </source>
</evidence>
<dbReference type="SMART" id="SM00533">
    <property type="entry name" value="MUTSd"/>
    <property type="match status" value="1"/>
</dbReference>
<evidence type="ECO:0000256" key="2">
    <source>
        <dbReference type="ARBA" id="ARBA00022741"/>
    </source>
</evidence>
<dbReference type="PANTHER" id="PTHR11361:SF148">
    <property type="entry name" value="DNA MISMATCH REPAIR PROTEIN MSH6"/>
    <property type="match status" value="1"/>
</dbReference>
<dbReference type="FunFam" id="3.40.1170.10:FF:000002">
    <property type="entry name" value="DNA mismatch repair protein"/>
    <property type="match status" value="1"/>
</dbReference>
<keyword evidence="2 6" id="KW-0547">Nucleotide-binding</keyword>
<dbReference type="AlphaFoldDB" id="A0A8K1CDA9"/>
<evidence type="ECO:0000256" key="4">
    <source>
        <dbReference type="ARBA" id="ARBA00022840"/>
    </source>
</evidence>
<feature type="compositionally biased region" description="Low complexity" evidence="8">
    <location>
        <begin position="235"/>
        <end position="257"/>
    </location>
</feature>
<dbReference type="InterPro" id="IPR007861">
    <property type="entry name" value="DNA_mismatch_repair_MutS_clamp"/>
</dbReference>
<dbReference type="Proteomes" id="UP000794436">
    <property type="component" value="Unassembled WGS sequence"/>
</dbReference>
<dbReference type="Gene3D" id="3.40.1170.10">
    <property type="entry name" value="DNA repair protein MutS, domain I"/>
    <property type="match status" value="1"/>
</dbReference>
<feature type="compositionally biased region" description="Polar residues" evidence="8">
    <location>
        <begin position="1"/>
        <end position="11"/>
    </location>
</feature>
<dbReference type="NCBIfam" id="NF003810">
    <property type="entry name" value="PRK05399.1"/>
    <property type="match status" value="1"/>
</dbReference>
<feature type="compositionally biased region" description="Low complexity" evidence="8">
    <location>
        <begin position="142"/>
        <end position="152"/>
    </location>
</feature>
<dbReference type="Gene3D" id="3.40.50.300">
    <property type="entry name" value="P-loop containing nucleotide triphosphate hydrolases"/>
    <property type="match status" value="1"/>
</dbReference>
<evidence type="ECO:0000256" key="3">
    <source>
        <dbReference type="ARBA" id="ARBA00022763"/>
    </source>
</evidence>
<organism evidence="10 11">
    <name type="scientific">Pythium oligandrum</name>
    <name type="common">Mycoparasitic fungus</name>
    <dbReference type="NCBI Taxonomy" id="41045"/>
    <lineage>
        <taxon>Eukaryota</taxon>
        <taxon>Sar</taxon>
        <taxon>Stramenopiles</taxon>
        <taxon>Oomycota</taxon>
        <taxon>Peronosporomycetes</taxon>
        <taxon>Pythiales</taxon>
        <taxon>Pythiaceae</taxon>
        <taxon>Pythium</taxon>
    </lineage>
</organism>
<feature type="compositionally biased region" description="Acidic residues" evidence="8">
    <location>
        <begin position="123"/>
        <end position="133"/>
    </location>
</feature>
<dbReference type="InterPro" id="IPR016151">
    <property type="entry name" value="DNA_mismatch_repair_MutS_N"/>
</dbReference>
<feature type="compositionally biased region" description="Low complexity" evidence="8">
    <location>
        <begin position="34"/>
        <end position="45"/>
    </location>
</feature>
<reference evidence="10" key="1">
    <citation type="submission" date="2019-03" db="EMBL/GenBank/DDBJ databases">
        <title>Long read genome sequence of the mycoparasitic Pythium oligandrum ATCC 38472 isolated from sugarbeet rhizosphere.</title>
        <authorList>
            <person name="Gaulin E."/>
        </authorList>
    </citation>
    <scope>NUCLEOTIDE SEQUENCE</scope>
    <source>
        <strain evidence="10">ATCC 38472_TT</strain>
    </source>
</reference>
<dbReference type="Pfam" id="PF05192">
    <property type="entry name" value="MutS_III"/>
    <property type="match status" value="1"/>
</dbReference>
<dbReference type="InterPro" id="IPR007696">
    <property type="entry name" value="DNA_mismatch_repair_MutS_core"/>
</dbReference>
<dbReference type="SUPFAM" id="SSF48334">
    <property type="entry name" value="DNA repair protein MutS, domain III"/>
    <property type="match status" value="1"/>
</dbReference>
<evidence type="ECO:0000313" key="11">
    <source>
        <dbReference type="Proteomes" id="UP000794436"/>
    </source>
</evidence>
<evidence type="ECO:0000256" key="6">
    <source>
        <dbReference type="PIRNR" id="PIRNR037677"/>
    </source>
</evidence>
<dbReference type="GO" id="GO:0005524">
    <property type="term" value="F:ATP binding"/>
    <property type="evidence" value="ECO:0007669"/>
    <property type="project" value="UniProtKB-UniRule"/>
</dbReference>
<accession>A0A8K1CDA9</accession>
<keyword evidence="11" id="KW-1185">Reference proteome</keyword>
<dbReference type="Gene3D" id="3.30.420.110">
    <property type="entry name" value="MutS, connector domain"/>
    <property type="match status" value="1"/>
</dbReference>
<dbReference type="InterPro" id="IPR027417">
    <property type="entry name" value="P-loop_NTPase"/>
</dbReference>
<dbReference type="OrthoDB" id="10252754at2759"/>
<feature type="domain" description="DNA mismatch repair proteins mutS family" evidence="9">
    <location>
        <begin position="1107"/>
        <end position="1123"/>
    </location>
</feature>
<keyword evidence="6 7" id="KW-0234">DNA repair</keyword>
<dbReference type="PIRSF" id="PIRSF037677">
    <property type="entry name" value="DNA_mis_repair_Msh6"/>
    <property type="match status" value="1"/>
</dbReference>
<keyword evidence="5 6" id="KW-0238">DNA-binding</keyword>